<accession>A0A2S8FQ12</accession>
<dbReference type="AlphaFoldDB" id="A0A2S8FQ12"/>
<gene>
    <name evidence="2" type="ORF">C5Y83_12180</name>
</gene>
<evidence type="ECO:0000313" key="3">
    <source>
        <dbReference type="Proteomes" id="UP000238322"/>
    </source>
</evidence>
<proteinExistence type="predicted"/>
<sequence>MAKLEQLESRLALSSVPWGAEDLDTGEFMLGDVTVSVVFFESTGTGSNNTENWTETHRSEVKQRIEDAMQWWEDTLAIQSSVHQLNFDIDYTYADNPVPIGMEPISQAATAFETWVGTFLDYVGADRTNEIDNDVRRYNNQQRIDHGTNWAFTIFVINAQNDADGLFAPGSIRGAFSIAGGAFMALPSERPASTIAHETSHQFWAMDEYASSGDYTDTRGYYDTQNTNAYDGNPDRSSIVTSLLGDSASLGAAYTAHTSSPSSLASIGWQDSDGDGLFDVFDVPMDFSATSTFDPNTGLLRIVGQGAIGVLPNMNSWGLQNSITTNRISHVEYRVGNGSWETGPVIDDYTADIDFALQLPDGVEEVQVRLVDETGLIQSAILTASVNHIDSTPVHGFAGYVTYDANGNGTFEAGEEGLAGWQVIVTDAQGNAVTVQTIIEPDDYDQGEIFYDPINGVTLSAFGGEIDPLLSDVSSRNSTLSSTGGRGFYNYSGNSWSNLWSDQRRLRMDFATPVSRVSIDATAQVDGDIGILELYDSNGMLLGRYQTSDMKAGSSETMVVEIDSANAAYAVARGFLSDSDDPHRQPLYVGLDNLQVGRSNVAITNELGAFTLPFDVAGNYRLQVVPGEGEEAFFASISTVDVSLNENLGSNRASFSVAIADTSWHNPIRRADLNLDGIVDNTDIELVLSELQVPVFTENRTITAFHTSGDPLLDVNGDGRFDKLDLLAVIDAKTLQDIDLSSLDGEPDFVFTYTPLDNSSSSSGSISPESEPSPSTEIRQALPFYQPASLLANVTPSRTTGFGDTFISVSSSNSFRLTSDNASLNEDGYDEDDARKAAFIGFVSSDQRVILDATVATNGKTLASSEQEEEATDLFFADLDAPVRIDRNQL</sequence>
<dbReference type="InterPro" id="IPR002105">
    <property type="entry name" value="Dockerin_1_rpt"/>
</dbReference>
<evidence type="ECO:0000256" key="1">
    <source>
        <dbReference type="SAM" id="MobiDB-lite"/>
    </source>
</evidence>
<name>A0A2S8FQ12_9BACT</name>
<protein>
    <recommendedName>
        <fullName evidence="4">Protein containing Planctomycete extracellular domain protein</fullName>
    </recommendedName>
</protein>
<organism evidence="2 3">
    <name type="scientific">Blastopirellula marina</name>
    <dbReference type="NCBI Taxonomy" id="124"/>
    <lineage>
        <taxon>Bacteria</taxon>
        <taxon>Pseudomonadati</taxon>
        <taxon>Planctomycetota</taxon>
        <taxon>Planctomycetia</taxon>
        <taxon>Pirellulales</taxon>
        <taxon>Pirellulaceae</taxon>
        <taxon>Blastopirellula</taxon>
    </lineage>
</organism>
<comment type="caution">
    <text evidence="2">The sequence shown here is derived from an EMBL/GenBank/DDBJ whole genome shotgun (WGS) entry which is preliminary data.</text>
</comment>
<reference evidence="2 3" key="1">
    <citation type="submission" date="2018-02" db="EMBL/GenBank/DDBJ databases">
        <title>Comparative genomes isolates from brazilian mangrove.</title>
        <authorList>
            <person name="Araujo J.E."/>
            <person name="Taketani R.G."/>
            <person name="Silva M.C.P."/>
            <person name="Loureco M.V."/>
            <person name="Andreote F.D."/>
        </authorList>
    </citation>
    <scope>NUCLEOTIDE SEQUENCE [LARGE SCALE GENOMIC DNA]</scope>
    <source>
        <strain evidence="2 3">Hex-1 MGV</strain>
    </source>
</reference>
<evidence type="ECO:0000313" key="2">
    <source>
        <dbReference type="EMBL" id="PQO34285.1"/>
    </source>
</evidence>
<evidence type="ECO:0008006" key="4">
    <source>
        <dbReference type="Google" id="ProtNLM"/>
    </source>
</evidence>
<feature type="region of interest" description="Disordered" evidence="1">
    <location>
        <begin position="754"/>
        <end position="776"/>
    </location>
</feature>
<dbReference type="Pfam" id="PF00404">
    <property type="entry name" value="Dockerin_1"/>
    <property type="match status" value="1"/>
</dbReference>
<dbReference type="GO" id="GO:0000272">
    <property type="term" value="P:polysaccharide catabolic process"/>
    <property type="evidence" value="ECO:0007669"/>
    <property type="project" value="InterPro"/>
</dbReference>
<dbReference type="GO" id="GO:0004553">
    <property type="term" value="F:hydrolase activity, hydrolyzing O-glycosyl compounds"/>
    <property type="evidence" value="ECO:0007669"/>
    <property type="project" value="InterPro"/>
</dbReference>
<dbReference type="EMBL" id="PUHY01000010">
    <property type="protein sequence ID" value="PQO34285.1"/>
    <property type="molecule type" value="Genomic_DNA"/>
</dbReference>
<feature type="compositionally biased region" description="Low complexity" evidence="1">
    <location>
        <begin position="759"/>
        <end position="776"/>
    </location>
</feature>
<dbReference type="Proteomes" id="UP000238322">
    <property type="component" value="Unassembled WGS sequence"/>
</dbReference>